<dbReference type="GO" id="GO:0000256">
    <property type="term" value="P:allantoin catabolic process"/>
    <property type="evidence" value="ECO:0007669"/>
    <property type="project" value="InterPro"/>
</dbReference>
<dbReference type="InterPro" id="IPR047233">
    <property type="entry name" value="UAH_cupin"/>
</dbReference>
<reference evidence="7" key="1">
    <citation type="submission" date="2013-11" db="EMBL/GenBank/DDBJ databases">
        <title>Genome sequence of the fusiform rust pathogen reveals effectors for host alternation and coevolution with pine.</title>
        <authorList>
            <consortium name="DOE Joint Genome Institute"/>
            <person name="Smith K."/>
            <person name="Pendleton A."/>
            <person name="Kubisiak T."/>
            <person name="Anderson C."/>
            <person name="Salamov A."/>
            <person name="Aerts A."/>
            <person name="Riley R."/>
            <person name="Clum A."/>
            <person name="Lindquist E."/>
            <person name="Ence D."/>
            <person name="Campbell M."/>
            <person name="Kronenberg Z."/>
            <person name="Feau N."/>
            <person name="Dhillon B."/>
            <person name="Hamelin R."/>
            <person name="Burleigh J."/>
            <person name="Smith J."/>
            <person name="Yandell M."/>
            <person name="Nelson C."/>
            <person name="Grigoriev I."/>
            <person name="Davis J."/>
        </authorList>
    </citation>
    <scope>NUCLEOTIDE SEQUENCE</scope>
    <source>
        <strain evidence="7">G11</strain>
    </source>
</reference>
<dbReference type="InterPro" id="IPR008979">
    <property type="entry name" value="Galactose-bd-like_sf"/>
</dbReference>
<dbReference type="NCBIfam" id="TIGR02961">
    <property type="entry name" value="allantoicase"/>
    <property type="match status" value="1"/>
</dbReference>
<dbReference type="CDD" id="cd20298">
    <property type="entry name" value="cupin_UAH"/>
    <property type="match status" value="1"/>
</dbReference>
<evidence type="ECO:0000256" key="1">
    <source>
        <dbReference type="ARBA" id="ARBA00009242"/>
    </source>
</evidence>
<keyword evidence="4" id="KW-0456">Lyase</keyword>
<dbReference type="InterPro" id="IPR007247">
    <property type="entry name" value="Ureidogly_lyase"/>
</dbReference>
<evidence type="ECO:0000256" key="3">
    <source>
        <dbReference type="ARBA" id="ARBA00022631"/>
    </source>
</evidence>
<dbReference type="GO" id="GO:0050385">
    <property type="term" value="F:ureidoglycolate lyase activity"/>
    <property type="evidence" value="ECO:0007669"/>
    <property type="project" value="UniProtKB-EC"/>
</dbReference>
<comment type="similarity">
    <text evidence="1">Belongs to the allantoicase family.</text>
</comment>
<evidence type="ECO:0000313" key="7">
    <source>
        <dbReference type="EMBL" id="KAG0151332.1"/>
    </source>
</evidence>
<dbReference type="GO" id="GO:0004848">
    <property type="term" value="F:ureidoglycolate hydrolase activity"/>
    <property type="evidence" value="ECO:0007669"/>
    <property type="project" value="InterPro"/>
</dbReference>
<dbReference type="PANTHER" id="PTHR12045:SF3">
    <property type="entry name" value="INACTIVE ALLANTOICASE-RELATED"/>
    <property type="match status" value="1"/>
</dbReference>
<dbReference type="GO" id="GO:0006144">
    <property type="term" value="P:purine nucleobase metabolic process"/>
    <property type="evidence" value="ECO:0007669"/>
    <property type="project" value="UniProtKB-KW"/>
</dbReference>
<gene>
    <name evidence="7" type="ORF">CROQUDRAFT_36949</name>
</gene>
<proteinExistence type="inferred from homology"/>
<feature type="domain" description="Allantoicase" evidence="6">
    <location>
        <begin position="210"/>
        <end position="348"/>
    </location>
</feature>
<organism evidence="7 8">
    <name type="scientific">Cronartium quercuum f. sp. fusiforme G11</name>
    <dbReference type="NCBI Taxonomy" id="708437"/>
    <lineage>
        <taxon>Eukaryota</taxon>
        <taxon>Fungi</taxon>
        <taxon>Dikarya</taxon>
        <taxon>Basidiomycota</taxon>
        <taxon>Pucciniomycotina</taxon>
        <taxon>Pucciniomycetes</taxon>
        <taxon>Pucciniales</taxon>
        <taxon>Coleosporiaceae</taxon>
        <taxon>Cronartium</taxon>
    </lineage>
</organism>
<evidence type="ECO:0000256" key="5">
    <source>
        <dbReference type="ARBA" id="ARBA00047684"/>
    </source>
</evidence>
<dbReference type="InterPro" id="IPR024060">
    <property type="entry name" value="Ureidoglycolate_lyase_dom_sf"/>
</dbReference>
<evidence type="ECO:0000313" key="8">
    <source>
        <dbReference type="Proteomes" id="UP000886653"/>
    </source>
</evidence>
<dbReference type="EMBL" id="MU167213">
    <property type="protein sequence ID" value="KAG0151332.1"/>
    <property type="molecule type" value="Genomic_DNA"/>
</dbReference>
<dbReference type="OrthoDB" id="10266039at2759"/>
<accession>A0A9P6NTG7</accession>
<dbReference type="InterPro" id="IPR011051">
    <property type="entry name" value="RmlC_Cupin_sf"/>
</dbReference>
<comment type="catalytic activity">
    <reaction evidence="5">
        <text>(S)-ureidoglycolate = urea + glyoxylate</text>
        <dbReference type="Rhea" id="RHEA:11304"/>
        <dbReference type="ChEBI" id="CHEBI:16199"/>
        <dbReference type="ChEBI" id="CHEBI:36655"/>
        <dbReference type="ChEBI" id="CHEBI:57296"/>
        <dbReference type="EC" id="4.3.2.3"/>
    </reaction>
</comment>
<dbReference type="InterPro" id="IPR015908">
    <property type="entry name" value="Allantoicase_dom"/>
</dbReference>
<protein>
    <recommendedName>
        <fullName evidence="6">Allantoicase domain-containing protein</fullName>
    </recommendedName>
</protein>
<dbReference type="AlphaFoldDB" id="A0A9P6NTG7"/>
<comment type="caution">
    <text evidence="7">The sequence shown here is derived from an EMBL/GenBank/DDBJ whole genome shotgun (WGS) entry which is preliminary data.</text>
</comment>
<dbReference type="Pfam" id="PF04115">
    <property type="entry name" value="Ureidogly_lyase"/>
    <property type="match status" value="1"/>
</dbReference>
<evidence type="ECO:0000259" key="6">
    <source>
        <dbReference type="Pfam" id="PF03561"/>
    </source>
</evidence>
<comment type="subunit">
    <text evidence="2">Homodimer.</text>
</comment>
<dbReference type="Proteomes" id="UP000886653">
    <property type="component" value="Unassembled WGS sequence"/>
</dbReference>
<feature type="domain" description="Allantoicase" evidence="6">
    <location>
        <begin position="33"/>
        <end position="190"/>
    </location>
</feature>
<dbReference type="SUPFAM" id="SSF49785">
    <property type="entry name" value="Galactose-binding domain-like"/>
    <property type="match status" value="2"/>
</dbReference>
<sequence length="569" mass="62148">MSQKPTERYQSIGLEDFHAHFGGLIELSSEALGSSIVSVSDEWFAPASSLLKVNPAQSFPGQFGPNGALYDGWESRRHNSRPTGDWVVIRLGVSSATVSGFDVDTTHFSGNEGPACRVFAFPSGPEADSVSPTGPSPDDPLWQEILPTVPLGPSSRHLFKIPKTSQTYQYVKLHMIPDGGIARFRVYGHPIPVFPADLTTQFDLASVLLGAQVVLTSNQHYGVGSNLILPGRGPASMDGGWETRRSRTPGHSDHVIIKLSTKGYLFYTEVDTNYFIGNFPQQVDFYGTESDQLIPGTDANWQQILPKTKLGPHQQQYFQLTKPELALTHVKMTIYPDGGIKRVRLVGCRTPTASPPATLPSPNAFAEISVPHLCICPTKPKIKIPVLPLTRAGFAPFGSTIEAYDDSRTWPPSIRHKTVNFGSAEKYNNVAQLVTITTPNGLQPAPNFCVFSCKPWPRTDDNKWALKGLERHPYSSQSFVPLGAGTGRYLVVVGLDNGTGKPDLGNLRGFMAQVGQGISYEPNVWHAPLIAVDQSMDFACVVYETGVAEFDCELVECDQEVVCEMVTDI</sequence>
<dbReference type="SUPFAM" id="SSF51182">
    <property type="entry name" value="RmlC-like cupins"/>
    <property type="match status" value="1"/>
</dbReference>
<dbReference type="Gene3D" id="2.60.120.260">
    <property type="entry name" value="Galactose-binding domain-like"/>
    <property type="match status" value="2"/>
</dbReference>
<evidence type="ECO:0000256" key="4">
    <source>
        <dbReference type="ARBA" id="ARBA00023239"/>
    </source>
</evidence>
<keyword evidence="3" id="KW-0659">Purine metabolism</keyword>
<dbReference type="GO" id="GO:0004037">
    <property type="term" value="F:allantoicase activity"/>
    <property type="evidence" value="ECO:0007669"/>
    <property type="project" value="InterPro"/>
</dbReference>
<dbReference type="PANTHER" id="PTHR12045">
    <property type="entry name" value="ALLANTOICASE"/>
    <property type="match status" value="1"/>
</dbReference>
<dbReference type="Pfam" id="PF03561">
    <property type="entry name" value="Allantoicase"/>
    <property type="match status" value="2"/>
</dbReference>
<dbReference type="Gene3D" id="2.60.120.480">
    <property type="entry name" value="Ureidoglycolate hydrolase"/>
    <property type="match status" value="1"/>
</dbReference>
<keyword evidence="8" id="KW-1185">Reference proteome</keyword>
<dbReference type="InterPro" id="IPR005164">
    <property type="entry name" value="Allantoicase"/>
</dbReference>
<evidence type="ECO:0000256" key="2">
    <source>
        <dbReference type="ARBA" id="ARBA00011738"/>
    </source>
</evidence>
<name>A0A9P6NTG7_9BASI</name>